<name>A0AA94EIA3_9PSED</name>
<dbReference type="Proteomes" id="UP000288002">
    <property type="component" value="Unassembled WGS sequence"/>
</dbReference>
<dbReference type="AlphaFoldDB" id="A0AA94EIA3"/>
<gene>
    <name evidence="1" type="ORF">A9HBioS_5801</name>
</gene>
<organism evidence="1 2">
    <name type="scientific">Pseudomonas koreensis</name>
    <dbReference type="NCBI Taxonomy" id="198620"/>
    <lineage>
        <taxon>Bacteria</taxon>
        <taxon>Pseudomonadati</taxon>
        <taxon>Pseudomonadota</taxon>
        <taxon>Gammaproteobacteria</taxon>
        <taxon>Pseudomonadales</taxon>
        <taxon>Pseudomonadaceae</taxon>
        <taxon>Pseudomonas</taxon>
    </lineage>
</organism>
<dbReference type="EMBL" id="MKWS01000051">
    <property type="protein sequence ID" value="RVD74306.1"/>
    <property type="molecule type" value="Genomic_DNA"/>
</dbReference>
<protein>
    <submittedName>
        <fullName evidence="1">Uncharacterized protein</fullName>
    </submittedName>
</protein>
<sequence length="169" mass="19147">MFFYQLCTFVKQAFQHSVELRRWTPDPKPLLLTGKITRQQACIAGVGFCSLTNTFAVMTHPVRVHNINTVPHTVSQFGRIQVVEAGGLQGNRALRWQGLEPTANSYSIVADDLNIFQVFAVNDDFGLGHIDTNHRWRGKDCHDESSELGFRCLLGSTVALACLYRRFYR</sequence>
<proteinExistence type="predicted"/>
<evidence type="ECO:0000313" key="2">
    <source>
        <dbReference type="Proteomes" id="UP000288002"/>
    </source>
</evidence>
<reference evidence="1 2" key="1">
    <citation type="submission" date="2016-10" db="EMBL/GenBank/DDBJ databases">
        <title>Search of new enzymes for the oxidation of sulfur compounds.</title>
        <authorList>
            <person name="Novo A."/>
            <person name="Moreira I.S."/>
            <person name="Castro P.M."/>
        </authorList>
    </citation>
    <scope>NUCLEOTIDE SEQUENCE [LARGE SCALE GENOMIC DNA]</scope>
    <source>
        <strain evidence="1 2">A9</strain>
    </source>
</reference>
<comment type="caution">
    <text evidence="1">The sequence shown here is derived from an EMBL/GenBank/DDBJ whole genome shotgun (WGS) entry which is preliminary data.</text>
</comment>
<evidence type="ECO:0000313" key="1">
    <source>
        <dbReference type="EMBL" id="RVD74306.1"/>
    </source>
</evidence>
<accession>A0AA94EIA3</accession>